<dbReference type="AlphaFoldDB" id="A0A1J4KB51"/>
<sequence length="210" mass="23895">MMSSNLDDAVDANDRYERLELSITTQLSRVEEELVELSKPNAFAKLRYDKPVSARSISTTKDGISSYWEQVLKYIRQDQDEKAVFALIRVVQRMLDEKAYAKTLHEKATKSYVDNLYERVSSGVKDNMNESIADSCDNLENQVITLAEKIGEVKLYFQTQLRVVKNQITSLKEINEESKSKKGDLESGRSASTSSSKSNAFTICPPKQYR</sequence>
<feature type="region of interest" description="Disordered" evidence="1">
    <location>
        <begin position="175"/>
        <end position="210"/>
    </location>
</feature>
<protein>
    <submittedName>
        <fullName evidence="2">Uncharacterized protein</fullName>
    </submittedName>
</protein>
<dbReference type="RefSeq" id="XP_068360054.1">
    <property type="nucleotide sequence ID" value="XM_068504045.1"/>
</dbReference>
<evidence type="ECO:0000256" key="1">
    <source>
        <dbReference type="SAM" id="MobiDB-lite"/>
    </source>
</evidence>
<dbReference type="EMBL" id="MLAK01000711">
    <property type="protein sequence ID" value="OHT06918.1"/>
    <property type="molecule type" value="Genomic_DNA"/>
</dbReference>
<keyword evidence="3" id="KW-1185">Reference proteome</keyword>
<feature type="compositionally biased region" description="Low complexity" evidence="1">
    <location>
        <begin position="188"/>
        <end position="198"/>
    </location>
</feature>
<dbReference type="OrthoDB" id="10564857at2759"/>
<name>A0A1J4KB51_9EUKA</name>
<organism evidence="2 3">
    <name type="scientific">Tritrichomonas foetus</name>
    <dbReference type="NCBI Taxonomy" id="1144522"/>
    <lineage>
        <taxon>Eukaryota</taxon>
        <taxon>Metamonada</taxon>
        <taxon>Parabasalia</taxon>
        <taxon>Tritrichomonadida</taxon>
        <taxon>Tritrichomonadidae</taxon>
        <taxon>Tritrichomonas</taxon>
    </lineage>
</organism>
<dbReference type="GeneID" id="94838749"/>
<gene>
    <name evidence="2" type="ORF">TRFO_24959</name>
</gene>
<evidence type="ECO:0000313" key="3">
    <source>
        <dbReference type="Proteomes" id="UP000179807"/>
    </source>
</evidence>
<feature type="compositionally biased region" description="Basic and acidic residues" evidence="1">
    <location>
        <begin position="175"/>
        <end position="187"/>
    </location>
</feature>
<evidence type="ECO:0000313" key="2">
    <source>
        <dbReference type="EMBL" id="OHT06918.1"/>
    </source>
</evidence>
<dbReference type="Proteomes" id="UP000179807">
    <property type="component" value="Unassembled WGS sequence"/>
</dbReference>
<accession>A0A1J4KB51</accession>
<dbReference type="VEuPathDB" id="TrichDB:TRFO_24959"/>
<reference evidence="2" key="1">
    <citation type="submission" date="2016-10" db="EMBL/GenBank/DDBJ databases">
        <authorList>
            <person name="Benchimol M."/>
            <person name="Almeida L.G."/>
            <person name="Vasconcelos A.T."/>
            <person name="Perreira-Neves A."/>
            <person name="Rosa I.A."/>
            <person name="Tasca T."/>
            <person name="Bogo M.R."/>
            <person name="de Souza W."/>
        </authorList>
    </citation>
    <scope>NUCLEOTIDE SEQUENCE [LARGE SCALE GENOMIC DNA]</scope>
    <source>
        <strain evidence="2">K</strain>
    </source>
</reference>
<comment type="caution">
    <text evidence="2">The sequence shown here is derived from an EMBL/GenBank/DDBJ whole genome shotgun (WGS) entry which is preliminary data.</text>
</comment>
<proteinExistence type="predicted"/>